<evidence type="ECO:0000313" key="8">
    <source>
        <dbReference type="Proteomes" id="UP001152759"/>
    </source>
</evidence>
<feature type="region of interest" description="Disordered" evidence="5">
    <location>
        <begin position="352"/>
        <end position="389"/>
    </location>
</feature>
<evidence type="ECO:0000256" key="3">
    <source>
        <dbReference type="PROSITE-ProRule" id="PRU00175"/>
    </source>
</evidence>
<dbReference type="PANTHER" id="PTHR46569">
    <property type="entry name" value="E3 UBIQUITIN-PROTEIN LIGASE TRAIP"/>
    <property type="match status" value="1"/>
</dbReference>
<dbReference type="GO" id="GO:0008270">
    <property type="term" value="F:zinc ion binding"/>
    <property type="evidence" value="ECO:0007669"/>
    <property type="project" value="UniProtKB-KW"/>
</dbReference>
<keyword evidence="2" id="KW-0862">Zinc</keyword>
<dbReference type="InterPro" id="IPR052639">
    <property type="entry name" value="TRAIP_ubiq-protein_ligase"/>
</dbReference>
<feature type="domain" description="RING-type" evidence="6">
    <location>
        <begin position="5"/>
        <end position="48"/>
    </location>
</feature>
<keyword evidence="4" id="KW-0175">Coiled coil</keyword>
<dbReference type="Gene3D" id="3.30.40.10">
    <property type="entry name" value="Zinc/RING finger domain, C3HC4 (zinc finger)"/>
    <property type="match status" value="1"/>
</dbReference>
<dbReference type="PANTHER" id="PTHR46569:SF1">
    <property type="entry name" value="E3 UBIQUITIN-PROTEIN LIGASE RFWD3-RELATED"/>
    <property type="match status" value="1"/>
</dbReference>
<dbReference type="GO" id="GO:0061630">
    <property type="term" value="F:ubiquitin protein ligase activity"/>
    <property type="evidence" value="ECO:0007669"/>
    <property type="project" value="TreeGrafter"/>
</dbReference>
<dbReference type="KEGG" id="btab:109043841"/>
<dbReference type="SUPFAM" id="SSF57850">
    <property type="entry name" value="RING/U-box"/>
    <property type="match status" value="1"/>
</dbReference>
<keyword evidence="1 3" id="KW-0479">Metal-binding</keyword>
<dbReference type="EMBL" id="OU963864">
    <property type="protein sequence ID" value="CAH0386889.1"/>
    <property type="molecule type" value="Genomic_DNA"/>
</dbReference>
<evidence type="ECO:0000259" key="6">
    <source>
        <dbReference type="PROSITE" id="PS50089"/>
    </source>
</evidence>
<dbReference type="Proteomes" id="UP001152759">
    <property type="component" value="Chromosome 3"/>
</dbReference>
<gene>
    <name evidence="7" type="ORF">BEMITA_LOCUS5955</name>
</gene>
<dbReference type="GO" id="GO:0090734">
    <property type="term" value="C:site of DNA damage"/>
    <property type="evidence" value="ECO:0007669"/>
    <property type="project" value="TreeGrafter"/>
</dbReference>
<keyword evidence="1 3" id="KW-0863">Zinc-finger</keyword>
<sequence length="477" mass="53794">MLISCTICSDLFTGNDSESICCTPCGHMFHYICLMNWFERVKSCPQCRQRASENNIVRMFLSLGTSGGDDEEAPEKLKNRLDNLTYQIRLKDLDIKNLKEENEKFKSQNKNLLAHVKEVEDQIRLNNTVVKSMQDQVKLMKAECKELSLKRLEVEEYKKKIESLKNVQRLLDGSQEECEEVLKENKLNHNHLVRSLNLFKRESVDLRKKLTSLKEDRASREKKLNELVSKLAVMKSDYRNTLAIKTRLEEDLEHAEKELVKWKNNCLTLQKTNESLTNANSPKSNLRKRMIFESPAPANLIGRNLDSDSPFNVTTYDITTPSPVEAPKVRPFMSKLAGEGASSCSSSLLQASTSSSSTSSSSSIKSPRSTSSINTVLSDNSSNRSFGRANRFTADPWKNIGIIQGCTAGPDKVYDGLGGHSKVDLFPQPKLGPLVKKKKVSNLKVQCKKQKVDKDLPKISSFLKTYDLTGESDDEVL</sequence>
<protein>
    <recommendedName>
        <fullName evidence="6">RING-type domain-containing protein</fullName>
    </recommendedName>
</protein>
<dbReference type="GO" id="GO:0031297">
    <property type="term" value="P:replication fork processing"/>
    <property type="evidence" value="ECO:0007669"/>
    <property type="project" value="TreeGrafter"/>
</dbReference>
<dbReference type="SMART" id="SM00184">
    <property type="entry name" value="RING"/>
    <property type="match status" value="1"/>
</dbReference>
<dbReference type="InterPro" id="IPR001841">
    <property type="entry name" value="Znf_RING"/>
</dbReference>
<dbReference type="Pfam" id="PF13639">
    <property type="entry name" value="zf-RING_2"/>
    <property type="match status" value="1"/>
</dbReference>
<dbReference type="GO" id="GO:0016567">
    <property type="term" value="P:protein ubiquitination"/>
    <property type="evidence" value="ECO:0007669"/>
    <property type="project" value="TreeGrafter"/>
</dbReference>
<evidence type="ECO:0000256" key="5">
    <source>
        <dbReference type="SAM" id="MobiDB-lite"/>
    </source>
</evidence>
<dbReference type="PROSITE" id="PS50089">
    <property type="entry name" value="ZF_RING_2"/>
    <property type="match status" value="1"/>
</dbReference>
<dbReference type="GO" id="GO:0005634">
    <property type="term" value="C:nucleus"/>
    <property type="evidence" value="ECO:0007669"/>
    <property type="project" value="TreeGrafter"/>
</dbReference>
<keyword evidence="8" id="KW-1185">Reference proteome</keyword>
<evidence type="ECO:0000256" key="4">
    <source>
        <dbReference type="SAM" id="Coils"/>
    </source>
</evidence>
<dbReference type="InterPro" id="IPR013083">
    <property type="entry name" value="Znf_RING/FYVE/PHD"/>
</dbReference>
<organism evidence="7 8">
    <name type="scientific">Bemisia tabaci</name>
    <name type="common">Sweetpotato whitefly</name>
    <name type="synonym">Aleurodes tabaci</name>
    <dbReference type="NCBI Taxonomy" id="7038"/>
    <lineage>
        <taxon>Eukaryota</taxon>
        <taxon>Metazoa</taxon>
        <taxon>Ecdysozoa</taxon>
        <taxon>Arthropoda</taxon>
        <taxon>Hexapoda</taxon>
        <taxon>Insecta</taxon>
        <taxon>Pterygota</taxon>
        <taxon>Neoptera</taxon>
        <taxon>Paraneoptera</taxon>
        <taxon>Hemiptera</taxon>
        <taxon>Sternorrhyncha</taxon>
        <taxon>Aleyrodoidea</taxon>
        <taxon>Aleyrodidae</taxon>
        <taxon>Aleyrodinae</taxon>
        <taxon>Bemisia</taxon>
    </lineage>
</organism>
<accession>A0A9P0A9B3</accession>
<evidence type="ECO:0000313" key="7">
    <source>
        <dbReference type="EMBL" id="CAH0386889.1"/>
    </source>
</evidence>
<evidence type="ECO:0000256" key="2">
    <source>
        <dbReference type="ARBA" id="ARBA00022833"/>
    </source>
</evidence>
<evidence type="ECO:0000256" key="1">
    <source>
        <dbReference type="ARBA" id="ARBA00022771"/>
    </source>
</evidence>
<dbReference type="AlphaFoldDB" id="A0A9P0A9B3"/>
<feature type="compositionally biased region" description="Low complexity" evidence="5">
    <location>
        <begin position="352"/>
        <end position="372"/>
    </location>
</feature>
<name>A0A9P0A9B3_BEMTA</name>
<reference evidence="7" key="1">
    <citation type="submission" date="2021-12" db="EMBL/GenBank/DDBJ databases">
        <authorList>
            <person name="King R."/>
        </authorList>
    </citation>
    <scope>NUCLEOTIDE SEQUENCE</scope>
</reference>
<feature type="compositionally biased region" description="Polar residues" evidence="5">
    <location>
        <begin position="373"/>
        <end position="385"/>
    </location>
</feature>
<proteinExistence type="predicted"/>
<feature type="coiled-coil region" evidence="4">
    <location>
        <begin position="81"/>
        <end position="272"/>
    </location>
</feature>